<accession>A0A7R6SZA8</accession>
<dbReference type="InterPro" id="IPR011611">
    <property type="entry name" value="PfkB_dom"/>
</dbReference>
<keyword evidence="2 4" id="KW-0418">Kinase</keyword>
<feature type="domain" description="Carbohydrate kinase PfkB" evidence="3">
    <location>
        <begin position="50"/>
        <end position="315"/>
    </location>
</feature>
<dbReference type="AlphaFoldDB" id="A0A7R6SZA8"/>
<gene>
    <name evidence="4" type="primary">gmhC</name>
    <name evidence="4" type="ORF">TTHT_2098</name>
</gene>
<dbReference type="Proteomes" id="UP000595564">
    <property type="component" value="Chromosome"/>
</dbReference>
<dbReference type="GO" id="GO:0033785">
    <property type="term" value="F:heptose 7-phosphate kinase activity"/>
    <property type="evidence" value="ECO:0007669"/>
    <property type="project" value="UniProtKB-EC"/>
</dbReference>
<dbReference type="KEGG" id="thyd:TTHT_2098"/>
<dbReference type="EMBL" id="AP017470">
    <property type="protein sequence ID" value="BBB33535.1"/>
    <property type="molecule type" value="Genomic_DNA"/>
</dbReference>
<dbReference type="GO" id="GO:0005829">
    <property type="term" value="C:cytosol"/>
    <property type="evidence" value="ECO:0007669"/>
    <property type="project" value="TreeGrafter"/>
</dbReference>
<evidence type="ECO:0000313" key="5">
    <source>
        <dbReference type="Proteomes" id="UP000595564"/>
    </source>
</evidence>
<dbReference type="PROSITE" id="PS00584">
    <property type="entry name" value="PFKB_KINASES_2"/>
    <property type="match status" value="1"/>
</dbReference>
<dbReference type="Pfam" id="PF00294">
    <property type="entry name" value="PfkB"/>
    <property type="match status" value="1"/>
</dbReference>
<keyword evidence="1 4" id="KW-0808">Transferase</keyword>
<evidence type="ECO:0000259" key="3">
    <source>
        <dbReference type="Pfam" id="PF00294"/>
    </source>
</evidence>
<sequence length="340" mass="37590">MDNSKFLNAIDNFKNIKLLVIGDIVLDEFQYTEIKRISREAPVFICSYLYSEYYPGCGGNTVLNVKSLGGNPYPVSVVGLDSDGKQIKTTFEKLKINTSFIKFSRKVSTNKKTRILAGGVHRAKQHMLRVDYENTMPSISFNDKLRSLIKQCDGIIISDYGYNTISLRTANSIIKFAKNSGKPVFVDSRHRLNGFKNADFITPNEEEAGDLIGEKIAENGERLIAQLRKLLKLTSAKGILLTRGSKGMVVYERDKDYYSTIGIYGSDEPVDVSGAGDSVISAFALSFCSGLNSEDSAIVSTVAGGISVMHKGTYSVKNSELREAFLNDKGLPERKIVRNN</sequence>
<proteinExistence type="predicted"/>
<dbReference type="InterPro" id="IPR002173">
    <property type="entry name" value="Carboh/pur_kinase_PfkB_CS"/>
</dbReference>
<name>A0A7R6SZA8_9BACT</name>
<dbReference type="PANTHER" id="PTHR46969">
    <property type="entry name" value="BIFUNCTIONAL PROTEIN HLDE"/>
    <property type="match status" value="1"/>
</dbReference>
<dbReference type="SUPFAM" id="SSF53613">
    <property type="entry name" value="Ribokinase-like"/>
    <property type="match status" value="1"/>
</dbReference>
<dbReference type="EC" id="2.7.1.167" evidence="4"/>
<dbReference type="PANTHER" id="PTHR46969:SF1">
    <property type="entry name" value="BIFUNCTIONAL PROTEIN HLDE"/>
    <property type="match status" value="1"/>
</dbReference>
<dbReference type="InterPro" id="IPR029056">
    <property type="entry name" value="Ribokinase-like"/>
</dbReference>
<organism evidence="4 5">
    <name type="scientific">Thermotomaculum hydrothermale</name>
    <dbReference type="NCBI Taxonomy" id="981385"/>
    <lineage>
        <taxon>Bacteria</taxon>
        <taxon>Pseudomonadati</taxon>
        <taxon>Acidobacteriota</taxon>
        <taxon>Holophagae</taxon>
        <taxon>Thermotomaculales</taxon>
        <taxon>Thermotomaculaceae</taxon>
        <taxon>Thermotomaculum</taxon>
    </lineage>
</organism>
<dbReference type="GO" id="GO:0033786">
    <property type="term" value="F:heptose-1-phosphate adenylyltransferase activity"/>
    <property type="evidence" value="ECO:0007669"/>
    <property type="project" value="TreeGrafter"/>
</dbReference>
<evidence type="ECO:0000256" key="2">
    <source>
        <dbReference type="ARBA" id="ARBA00022777"/>
    </source>
</evidence>
<evidence type="ECO:0000313" key="4">
    <source>
        <dbReference type="EMBL" id="BBB33535.1"/>
    </source>
</evidence>
<reference evidence="4 5" key="1">
    <citation type="journal article" date="2012" name="Extremophiles">
        <title>Thermotomaculum hydrothermale gen. nov., sp. nov., a novel heterotrophic thermophile within the phylum Acidobacteria from a deep-sea hydrothermal vent chimney in the Southern Okinawa Trough.</title>
        <authorList>
            <person name="Izumi H."/>
            <person name="Nunoura T."/>
            <person name="Miyazaki M."/>
            <person name="Mino S."/>
            <person name="Toki T."/>
            <person name="Takai K."/>
            <person name="Sako Y."/>
            <person name="Sawabe T."/>
            <person name="Nakagawa S."/>
        </authorList>
    </citation>
    <scope>NUCLEOTIDE SEQUENCE [LARGE SCALE GENOMIC DNA]</scope>
    <source>
        <strain evidence="4 5">AC55</strain>
    </source>
</reference>
<dbReference type="Gene3D" id="3.40.1190.20">
    <property type="match status" value="1"/>
</dbReference>
<evidence type="ECO:0000256" key="1">
    <source>
        <dbReference type="ARBA" id="ARBA00022679"/>
    </source>
</evidence>
<protein>
    <submittedName>
        <fullName evidence="4">D-beta-D-heptose 7-phosphate kinase</fullName>
        <ecNumber evidence="4">2.7.1.167</ecNumber>
    </submittedName>
</protein>
<keyword evidence="5" id="KW-1185">Reference proteome</keyword>
<dbReference type="RefSeq" id="WP_201327846.1">
    <property type="nucleotide sequence ID" value="NZ_AP017470.1"/>
</dbReference>